<comment type="similarity">
    <text evidence="1">Belongs to the synembryn family.</text>
</comment>
<protein>
    <recommendedName>
        <fullName evidence="7">Guanine nucleotide exchange factor synembryn</fullName>
    </recommendedName>
</protein>
<dbReference type="GO" id="GO:0001965">
    <property type="term" value="F:G-protein alpha-subunit binding"/>
    <property type="evidence" value="ECO:0007669"/>
    <property type="project" value="TreeGrafter"/>
</dbReference>
<evidence type="ECO:0000313" key="6">
    <source>
        <dbReference type="Proteomes" id="UP000091956"/>
    </source>
</evidence>
<reference evidence="5 6" key="1">
    <citation type="submission" date="2016-03" db="EMBL/GenBank/DDBJ databases">
        <title>Comparative genomics of Pseudogymnoascus destructans, the fungus causing white-nose syndrome of bats.</title>
        <authorList>
            <person name="Palmer J.M."/>
            <person name="Drees K.P."/>
            <person name="Foster J.T."/>
            <person name="Lindner D.L."/>
        </authorList>
    </citation>
    <scope>NUCLEOTIDE SEQUENCE [LARGE SCALE GENOMIC DNA]</scope>
    <source>
        <strain evidence="5 6">UAMH 10579</strain>
    </source>
</reference>
<keyword evidence="2" id="KW-0344">Guanine-nucleotide releasing factor</keyword>
<evidence type="ECO:0000256" key="2">
    <source>
        <dbReference type="ARBA" id="ARBA00022658"/>
    </source>
</evidence>
<evidence type="ECO:0000256" key="1">
    <source>
        <dbReference type="ARBA" id="ARBA00009049"/>
    </source>
</evidence>
<feature type="region of interest" description="Disordered" evidence="4">
    <location>
        <begin position="444"/>
        <end position="495"/>
    </location>
</feature>
<reference evidence="6" key="2">
    <citation type="journal article" date="2018" name="Nat. Commun.">
        <title>Extreme sensitivity to ultraviolet light in the fungal pathogen causing white-nose syndrome of bats.</title>
        <authorList>
            <person name="Palmer J.M."/>
            <person name="Drees K.P."/>
            <person name="Foster J.T."/>
            <person name="Lindner D.L."/>
        </authorList>
    </citation>
    <scope>NUCLEOTIDE SEQUENCE [LARGE SCALE GENOMIC DNA]</scope>
    <source>
        <strain evidence="6">UAMH 10579</strain>
    </source>
</reference>
<feature type="compositionally biased region" description="Basic and acidic residues" evidence="4">
    <location>
        <begin position="193"/>
        <end position="213"/>
    </location>
</feature>
<dbReference type="AlphaFoldDB" id="A0A1B8GRQ5"/>
<organism evidence="5 6">
    <name type="scientific">Pseudogymnoascus verrucosus</name>
    <dbReference type="NCBI Taxonomy" id="342668"/>
    <lineage>
        <taxon>Eukaryota</taxon>
        <taxon>Fungi</taxon>
        <taxon>Dikarya</taxon>
        <taxon>Ascomycota</taxon>
        <taxon>Pezizomycotina</taxon>
        <taxon>Leotiomycetes</taxon>
        <taxon>Thelebolales</taxon>
        <taxon>Thelebolaceae</taxon>
        <taxon>Pseudogymnoascus</taxon>
    </lineage>
</organism>
<dbReference type="PANTHER" id="PTHR12425:SF5">
    <property type="entry name" value="SYNEMBRYN"/>
    <property type="match status" value="1"/>
</dbReference>
<evidence type="ECO:0000256" key="4">
    <source>
        <dbReference type="SAM" id="MobiDB-lite"/>
    </source>
</evidence>
<sequence length="538" mass="60469">MRSSKSASAKAPPPLLTGAAKLAEVKRLLEKLSLDLQKICMLPHQRDAALEQLKLYGRDPVDAEPIFTQEGIETLTRHAFNSPSFTTSRNALRCLANALLLRASSRAVFVDLHYEMKLCQRLSNDNREDEFLVSRIIFLTTYGGNMDLENLIDNHHLAENINQNISRHAKQYDEVQKIEKKESDRSSASSMSTKDREKREKKERKAKEKEMKKNAKNPESTEPDPMEDMSLAETLKLLFNTTHFCRERASAFVPAIPSIMRLLLKRAVAPTNPMEPPTAQLISALINLPLDLAESHLFPRSDPKIHVERLVNLLDLATAAYPERDLEQQVSPLLSLLRKIYAVAPRPVKVHLRMLLLPTAEDRLKPLGATNTLSSRILKLSTSPLAPTAREELSHLLFEMSDKDAKNFVQNVGYGFASGFLFQNNVPIPENALDAWSINDSASMGGRSSVGERSSSSSARTFGMVGGKAVNPITGQTLESEEPWEGPKMTREEKEREAERLMVMFDRLQKNGIIKTENPMRTMQHEGRFEELSDDDSS</sequence>
<evidence type="ECO:0008006" key="7">
    <source>
        <dbReference type="Google" id="ProtNLM"/>
    </source>
</evidence>
<dbReference type="Pfam" id="PF10165">
    <property type="entry name" value="Ric8"/>
    <property type="match status" value="2"/>
</dbReference>
<dbReference type="InterPro" id="IPR019318">
    <property type="entry name" value="Gua_nucleotide_exch_fac_Ric8"/>
</dbReference>
<dbReference type="EMBL" id="KV460216">
    <property type="protein sequence ID" value="OBT98505.2"/>
    <property type="molecule type" value="Genomic_DNA"/>
</dbReference>
<keyword evidence="6" id="KW-1185">Reference proteome</keyword>
<dbReference type="Proteomes" id="UP000091956">
    <property type="component" value="Unassembled WGS sequence"/>
</dbReference>
<dbReference type="GO" id="GO:0005085">
    <property type="term" value="F:guanyl-nucleotide exchange factor activity"/>
    <property type="evidence" value="ECO:0007669"/>
    <property type="project" value="UniProtKB-KW"/>
</dbReference>
<proteinExistence type="inferred from homology"/>
<gene>
    <name evidence="5" type="ORF">VE01_03656</name>
</gene>
<dbReference type="GO" id="GO:0007186">
    <property type="term" value="P:G protein-coupled receptor signaling pathway"/>
    <property type="evidence" value="ECO:0007669"/>
    <property type="project" value="TreeGrafter"/>
</dbReference>
<dbReference type="RefSeq" id="XP_059319859.1">
    <property type="nucleotide sequence ID" value="XM_059463554.1"/>
</dbReference>
<feature type="region of interest" description="Disordered" evidence="4">
    <location>
        <begin position="519"/>
        <end position="538"/>
    </location>
</feature>
<dbReference type="GeneID" id="28837042"/>
<accession>A0A1B8GRQ5</accession>
<name>A0A1B8GRQ5_9PEZI</name>
<evidence type="ECO:0000313" key="5">
    <source>
        <dbReference type="EMBL" id="OBT98505.2"/>
    </source>
</evidence>
<feature type="compositionally biased region" description="Basic and acidic residues" evidence="4">
    <location>
        <begin position="176"/>
        <end position="185"/>
    </location>
</feature>
<evidence type="ECO:0000256" key="3">
    <source>
        <dbReference type="ARBA" id="ARBA00023186"/>
    </source>
</evidence>
<feature type="region of interest" description="Disordered" evidence="4">
    <location>
        <begin position="176"/>
        <end position="227"/>
    </location>
</feature>
<feature type="compositionally biased region" description="Low complexity" evidence="4">
    <location>
        <begin position="444"/>
        <end position="460"/>
    </location>
</feature>
<keyword evidence="3" id="KW-0143">Chaperone</keyword>
<dbReference type="PANTHER" id="PTHR12425">
    <property type="entry name" value="SYNEMBRYN"/>
    <property type="match status" value="1"/>
</dbReference>
<dbReference type="GO" id="GO:0005737">
    <property type="term" value="C:cytoplasm"/>
    <property type="evidence" value="ECO:0007669"/>
    <property type="project" value="TreeGrafter"/>
</dbReference>